<sequence>MPRSKRTASLGEWSQTLEGRQQNEQMEEKCQEMAERQTELENLLVESKKQNKEFRGKGKAREERGHMNLEEVDSEEINIRTVNPDEKEKKKLKERKEKKTMAGLMNVKMKLNESLKAFLERFTRELNQVEAVDERVVANIFKDGLVREHELHQMLKREPPKCMADVILKAEGSIRAE</sequence>
<feature type="compositionally biased region" description="Polar residues" evidence="1">
    <location>
        <begin position="12"/>
        <end position="24"/>
    </location>
</feature>
<evidence type="ECO:0000313" key="3">
    <source>
        <dbReference type="Proteomes" id="UP001187192"/>
    </source>
</evidence>
<feature type="region of interest" description="Disordered" evidence="1">
    <location>
        <begin position="46"/>
        <end position="74"/>
    </location>
</feature>
<proteinExistence type="predicted"/>
<comment type="caution">
    <text evidence="2">The sequence shown here is derived from an EMBL/GenBank/DDBJ whole genome shotgun (WGS) entry which is preliminary data.</text>
</comment>
<keyword evidence="3" id="KW-1185">Reference proteome</keyword>
<dbReference type="EMBL" id="BTGU01000025">
    <property type="protein sequence ID" value="GMN47329.1"/>
    <property type="molecule type" value="Genomic_DNA"/>
</dbReference>
<protein>
    <submittedName>
        <fullName evidence="2">Uncharacterized protein</fullName>
    </submittedName>
</protein>
<evidence type="ECO:0000256" key="1">
    <source>
        <dbReference type="SAM" id="MobiDB-lite"/>
    </source>
</evidence>
<dbReference type="AlphaFoldDB" id="A0AA88A7P4"/>
<gene>
    <name evidence="2" type="ORF">TIFTF001_016516</name>
</gene>
<dbReference type="Proteomes" id="UP001187192">
    <property type="component" value="Unassembled WGS sequence"/>
</dbReference>
<evidence type="ECO:0000313" key="2">
    <source>
        <dbReference type="EMBL" id="GMN47329.1"/>
    </source>
</evidence>
<feature type="region of interest" description="Disordered" evidence="1">
    <location>
        <begin position="1"/>
        <end position="27"/>
    </location>
</feature>
<name>A0AA88A7P4_FICCA</name>
<accession>A0AA88A7P4</accession>
<organism evidence="2 3">
    <name type="scientific">Ficus carica</name>
    <name type="common">Common fig</name>
    <dbReference type="NCBI Taxonomy" id="3494"/>
    <lineage>
        <taxon>Eukaryota</taxon>
        <taxon>Viridiplantae</taxon>
        <taxon>Streptophyta</taxon>
        <taxon>Embryophyta</taxon>
        <taxon>Tracheophyta</taxon>
        <taxon>Spermatophyta</taxon>
        <taxon>Magnoliopsida</taxon>
        <taxon>eudicotyledons</taxon>
        <taxon>Gunneridae</taxon>
        <taxon>Pentapetalae</taxon>
        <taxon>rosids</taxon>
        <taxon>fabids</taxon>
        <taxon>Rosales</taxon>
        <taxon>Moraceae</taxon>
        <taxon>Ficeae</taxon>
        <taxon>Ficus</taxon>
    </lineage>
</organism>
<feature type="compositionally biased region" description="Basic and acidic residues" evidence="1">
    <location>
        <begin position="46"/>
        <end position="69"/>
    </location>
</feature>
<reference evidence="2" key="1">
    <citation type="submission" date="2023-07" db="EMBL/GenBank/DDBJ databases">
        <title>draft genome sequence of fig (Ficus carica).</title>
        <authorList>
            <person name="Takahashi T."/>
            <person name="Nishimura K."/>
        </authorList>
    </citation>
    <scope>NUCLEOTIDE SEQUENCE</scope>
</reference>